<dbReference type="InterPro" id="IPR003615">
    <property type="entry name" value="HNH_nuc"/>
</dbReference>
<keyword evidence="2" id="KW-0238">DNA-binding</keyword>
<evidence type="ECO:0000313" key="5">
    <source>
        <dbReference type="EMBL" id="MDP9644584.1"/>
    </source>
</evidence>
<keyword evidence="3" id="KW-0804">Transcription</keyword>
<dbReference type="GO" id="GO:0003700">
    <property type="term" value="F:DNA-binding transcription factor activity"/>
    <property type="evidence" value="ECO:0007669"/>
    <property type="project" value="InterPro"/>
</dbReference>
<dbReference type="EMBL" id="JAURTK010000001">
    <property type="protein sequence ID" value="MDP9644584.1"/>
    <property type="molecule type" value="Genomic_DNA"/>
</dbReference>
<evidence type="ECO:0000259" key="4">
    <source>
        <dbReference type="PROSITE" id="PS51032"/>
    </source>
</evidence>
<dbReference type="Proteomes" id="UP001229486">
    <property type="component" value="Unassembled WGS sequence"/>
</dbReference>
<reference evidence="5" key="1">
    <citation type="submission" date="2023-07" db="EMBL/GenBank/DDBJ databases">
        <title>Sorghum-associated microbial communities from plants grown in Nebraska, USA.</title>
        <authorList>
            <person name="Schachtman D."/>
        </authorList>
    </citation>
    <scope>NUCLEOTIDE SEQUENCE</scope>
    <source>
        <strain evidence="5">DS1061</strain>
    </source>
</reference>
<feature type="domain" description="AP2/ERF" evidence="4">
    <location>
        <begin position="102"/>
        <end position="158"/>
    </location>
</feature>
<dbReference type="PROSITE" id="PS51032">
    <property type="entry name" value="AP2_ERF"/>
    <property type="match status" value="2"/>
</dbReference>
<dbReference type="Gene3D" id="3.90.75.20">
    <property type="match status" value="1"/>
</dbReference>
<dbReference type="RefSeq" id="WP_392392342.1">
    <property type="nucleotide sequence ID" value="NZ_JAURTK010000001.1"/>
</dbReference>
<dbReference type="Pfam" id="PF00847">
    <property type="entry name" value="AP2"/>
    <property type="match status" value="1"/>
</dbReference>
<gene>
    <name evidence="5" type="ORF">J2793_000006</name>
</gene>
<dbReference type="InterPro" id="IPR016177">
    <property type="entry name" value="DNA-bd_dom_sf"/>
</dbReference>
<organism evidence="5 6">
    <name type="scientific">Paraburkholderia caledonica</name>
    <dbReference type="NCBI Taxonomy" id="134536"/>
    <lineage>
        <taxon>Bacteria</taxon>
        <taxon>Pseudomonadati</taxon>
        <taxon>Pseudomonadota</taxon>
        <taxon>Betaproteobacteria</taxon>
        <taxon>Burkholderiales</taxon>
        <taxon>Burkholderiaceae</taxon>
        <taxon>Paraburkholderia</taxon>
    </lineage>
</organism>
<dbReference type="Pfam" id="PF13392">
    <property type="entry name" value="HNH_3"/>
    <property type="match status" value="1"/>
</dbReference>
<protein>
    <recommendedName>
        <fullName evidence="4">AP2/ERF domain-containing protein</fullName>
    </recommendedName>
</protein>
<dbReference type="GO" id="GO:0003677">
    <property type="term" value="F:DNA binding"/>
    <property type="evidence" value="ECO:0007669"/>
    <property type="project" value="UniProtKB-KW"/>
</dbReference>
<proteinExistence type="predicted"/>
<dbReference type="InterPro" id="IPR036955">
    <property type="entry name" value="AP2/ERF_dom_sf"/>
</dbReference>
<evidence type="ECO:0000313" key="6">
    <source>
        <dbReference type="Proteomes" id="UP001229486"/>
    </source>
</evidence>
<evidence type="ECO:0000256" key="3">
    <source>
        <dbReference type="ARBA" id="ARBA00023163"/>
    </source>
</evidence>
<comment type="caution">
    <text evidence="5">The sequence shown here is derived from an EMBL/GenBank/DDBJ whole genome shotgun (WGS) entry which is preliminary data.</text>
</comment>
<name>A0AB73I3K4_9BURK</name>
<dbReference type="AlphaFoldDB" id="A0AB73I3K4"/>
<dbReference type="InterPro" id="IPR001471">
    <property type="entry name" value="AP2/ERF_dom"/>
</dbReference>
<feature type="domain" description="AP2/ERF" evidence="4">
    <location>
        <begin position="178"/>
        <end position="235"/>
    </location>
</feature>
<dbReference type="Gene3D" id="3.30.730.10">
    <property type="entry name" value="AP2/ERF domain"/>
    <property type="match status" value="2"/>
</dbReference>
<dbReference type="SUPFAM" id="SSF54171">
    <property type="entry name" value="DNA-binding domain"/>
    <property type="match status" value="2"/>
</dbReference>
<sequence>MKEIPLTKGLVAIVDDEDYEELSKYKWQSVKGYAYRVLLVRDGKGRQRIGMHRQIMGLDLSDERVVDHIDRNPLNNQRSNLRICTEAENAMNRSMLSANKSGYKGVSWEKNLKKWRAQIQVNGKNFALGVYSTPEEAHAAYCIKAVELHGEFANAEIKKAAEALSGREPHKPRRNRTGLKGIQYSAESRKWRAKIIRNGVLRYLGYFDTPEAAHEAYCQAAREMPSMQGRKLTRDEISKAA</sequence>
<dbReference type="InterPro" id="IPR044925">
    <property type="entry name" value="His-Me_finger_sf"/>
</dbReference>
<evidence type="ECO:0000256" key="1">
    <source>
        <dbReference type="ARBA" id="ARBA00023015"/>
    </source>
</evidence>
<keyword evidence="1" id="KW-0805">Transcription regulation</keyword>
<evidence type="ECO:0000256" key="2">
    <source>
        <dbReference type="ARBA" id="ARBA00023125"/>
    </source>
</evidence>
<accession>A0AB73I3K4</accession>
<dbReference type="SUPFAM" id="SSF54060">
    <property type="entry name" value="His-Me finger endonucleases"/>
    <property type="match status" value="1"/>
</dbReference>